<dbReference type="OrthoDB" id="4158087at2759"/>
<evidence type="ECO:0008006" key="3">
    <source>
        <dbReference type="Google" id="ProtNLM"/>
    </source>
</evidence>
<sequence length="402" mass="45196">MGEDIQFVNFSGNPSNNGAAQKFVRTYVMKKYRKQKRIEREISGQREKNSRYCVPYHRTSHFSSAAVTKKGSIELELDEEASKPTVESEYNSGLPWSHVSVEQLGSSNDANNSSPESETHLCREIQLRLDTMDTRLNAYNFLPIDASPRVIELLHQNLTSTIRTSVHADPTGNYDSYTINDAARLYMTLSFAASRFEHGKASNSPENAHYFLSRSISAVKEDLEDSSKQGSDSMIATVASLANLENLNGRSDSAEVHMKGLQRMVQLRGGLQALGMQGILMRMVLWSDLCNASRSQSTPRFPLIHFPNLAPISTFTPQESINNYSLPLPQTLLSLDPPKHLHLSLLSILTNLHHLSTFLNLTPNPSHDLPPQAAYPDRVYLVEHQIPYPSCRLRDPFFQSQY</sequence>
<dbReference type="PANTHER" id="PTHR37540">
    <property type="entry name" value="TRANSCRIPTION FACTOR (ACR-2), PUTATIVE-RELATED-RELATED"/>
    <property type="match status" value="1"/>
</dbReference>
<organism evidence="1 2">
    <name type="scientific">Hyaloscypha variabilis (strain UAMH 11265 / GT02V1 / F)</name>
    <name type="common">Meliniomyces variabilis</name>
    <dbReference type="NCBI Taxonomy" id="1149755"/>
    <lineage>
        <taxon>Eukaryota</taxon>
        <taxon>Fungi</taxon>
        <taxon>Dikarya</taxon>
        <taxon>Ascomycota</taxon>
        <taxon>Pezizomycotina</taxon>
        <taxon>Leotiomycetes</taxon>
        <taxon>Helotiales</taxon>
        <taxon>Hyaloscyphaceae</taxon>
        <taxon>Hyaloscypha</taxon>
        <taxon>Hyaloscypha variabilis</taxon>
    </lineage>
</organism>
<evidence type="ECO:0000313" key="1">
    <source>
        <dbReference type="EMBL" id="PMD40868.1"/>
    </source>
</evidence>
<dbReference type="EMBL" id="KZ613945">
    <property type="protein sequence ID" value="PMD40868.1"/>
    <property type="molecule type" value="Genomic_DNA"/>
</dbReference>
<dbReference type="Proteomes" id="UP000235786">
    <property type="component" value="Unassembled WGS sequence"/>
</dbReference>
<protein>
    <recommendedName>
        <fullName evidence="3">Transcription factor domain-containing protein</fullName>
    </recommendedName>
</protein>
<dbReference type="PANTHER" id="PTHR37540:SF5">
    <property type="entry name" value="TRANSCRIPTION FACTOR DOMAIN-CONTAINING PROTEIN"/>
    <property type="match status" value="1"/>
</dbReference>
<evidence type="ECO:0000313" key="2">
    <source>
        <dbReference type="Proteomes" id="UP000235786"/>
    </source>
</evidence>
<keyword evidence="2" id="KW-1185">Reference proteome</keyword>
<gene>
    <name evidence="1" type="ORF">L207DRAFT_633817</name>
</gene>
<reference evidence="1 2" key="1">
    <citation type="submission" date="2016-04" db="EMBL/GenBank/DDBJ databases">
        <title>A degradative enzymes factory behind the ericoid mycorrhizal symbiosis.</title>
        <authorList>
            <consortium name="DOE Joint Genome Institute"/>
            <person name="Martino E."/>
            <person name="Morin E."/>
            <person name="Grelet G."/>
            <person name="Kuo A."/>
            <person name="Kohler A."/>
            <person name="Daghino S."/>
            <person name="Barry K."/>
            <person name="Choi C."/>
            <person name="Cichocki N."/>
            <person name="Clum A."/>
            <person name="Copeland A."/>
            <person name="Hainaut M."/>
            <person name="Haridas S."/>
            <person name="Labutti K."/>
            <person name="Lindquist E."/>
            <person name="Lipzen A."/>
            <person name="Khouja H.-R."/>
            <person name="Murat C."/>
            <person name="Ohm R."/>
            <person name="Olson A."/>
            <person name="Spatafora J."/>
            <person name="Veneault-Fourrey C."/>
            <person name="Henrissat B."/>
            <person name="Grigoriev I."/>
            <person name="Martin F."/>
            <person name="Perotto S."/>
        </authorList>
    </citation>
    <scope>NUCLEOTIDE SEQUENCE [LARGE SCALE GENOMIC DNA]</scope>
    <source>
        <strain evidence="1 2">F</strain>
    </source>
</reference>
<accession>A0A2J6RQR8</accession>
<dbReference type="AlphaFoldDB" id="A0A2J6RQR8"/>
<proteinExistence type="predicted"/>
<dbReference type="Pfam" id="PF11951">
    <property type="entry name" value="Fungal_trans_2"/>
    <property type="match status" value="1"/>
</dbReference>
<name>A0A2J6RQR8_HYAVF</name>
<dbReference type="InterPro" id="IPR021858">
    <property type="entry name" value="Fun_TF"/>
</dbReference>